<sequence>MAAPLGFAPTTLHNLVHPDGEIATSRAAAHMGVAMVVSSYASTTLEEIFAQGPGENPYAIQVGIAKERGYTVQLIKKAEDSHSLQ</sequence>
<evidence type="ECO:0000256" key="2">
    <source>
        <dbReference type="ARBA" id="ARBA00023002"/>
    </source>
</evidence>
<dbReference type="InterPro" id="IPR013785">
    <property type="entry name" value="Aldolase_TIM"/>
</dbReference>
<dbReference type="Gene3D" id="3.20.20.70">
    <property type="entry name" value="Aldolase class I"/>
    <property type="match status" value="1"/>
</dbReference>
<dbReference type="GeneID" id="37142983"/>
<protein>
    <submittedName>
        <fullName evidence="4">FMN-dependent alpha-hydroxy acid dehydrogenase</fullName>
    </submittedName>
</protein>
<gene>
    <name evidence="4" type="ORF">BO82DRAFT_423408</name>
</gene>
<evidence type="ECO:0000313" key="5">
    <source>
        <dbReference type="Proteomes" id="UP000248340"/>
    </source>
</evidence>
<dbReference type="PROSITE" id="PS51349">
    <property type="entry name" value="FMN_HYDROXY_ACID_DH_2"/>
    <property type="match status" value="1"/>
</dbReference>
<keyword evidence="5" id="KW-1185">Reference proteome</keyword>
<dbReference type="EMBL" id="KZ821739">
    <property type="protein sequence ID" value="PYH77615.1"/>
    <property type="molecule type" value="Genomic_DNA"/>
</dbReference>
<dbReference type="InterPro" id="IPR000262">
    <property type="entry name" value="FMN-dep_DH"/>
</dbReference>
<accession>A0A319BY17</accession>
<dbReference type="SUPFAM" id="SSF51395">
    <property type="entry name" value="FMN-linked oxidoreductases"/>
    <property type="match status" value="1"/>
</dbReference>
<dbReference type="Pfam" id="PF01070">
    <property type="entry name" value="FMN_dh"/>
    <property type="match status" value="1"/>
</dbReference>
<dbReference type="OrthoDB" id="3940601at2759"/>
<reference evidence="4 5" key="1">
    <citation type="submission" date="2016-12" db="EMBL/GenBank/DDBJ databases">
        <title>The genomes of Aspergillus section Nigri reveals drivers in fungal speciation.</title>
        <authorList>
            <consortium name="DOE Joint Genome Institute"/>
            <person name="Vesth T.C."/>
            <person name="Nybo J."/>
            <person name="Theobald S."/>
            <person name="Brandl J."/>
            <person name="Frisvad J.C."/>
            <person name="Nielsen K.F."/>
            <person name="Lyhne E.K."/>
            <person name="Kogle M.E."/>
            <person name="Kuo A."/>
            <person name="Riley R."/>
            <person name="Clum A."/>
            <person name="Nolan M."/>
            <person name="Lipzen A."/>
            <person name="Salamov A."/>
            <person name="Henrissat B."/>
            <person name="Wiebenga A."/>
            <person name="De Vries R.P."/>
            <person name="Grigoriev I.V."/>
            <person name="Mortensen U.H."/>
            <person name="Andersen M.R."/>
            <person name="Baker S.E."/>
        </authorList>
    </citation>
    <scope>NUCLEOTIDE SEQUENCE [LARGE SCALE GENOMIC DNA]</scope>
    <source>
        <strain evidence="4 5">CBS 121591</strain>
    </source>
</reference>
<evidence type="ECO:0000313" key="4">
    <source>
        <dbReference type="EMBL" id="PYH77615.1"/>
    </source>
</evidence>
<dbReference type="Proteomes" id="UP000248340">
    <property type="component" value="Unassembled WGS sequence"/>
</dbReference>
<dbReference type="PANTHER" id="PTHR10578">
    <property type="entry name" value="S -2-HYDROXY-ACID OXIDASE-RELATED"/>
    <property type="match status" value="1"/>
</dbReference>
<name>A0A319BY17_9EURO</name>
<dbReference type="GO" id="GO:0016491">
    <property type="term" value="F:oxidoreductase activity"/>
    <property type="evidence" value="ECO:0007669"/>
    <property type="project" value="UniProtKB-KW"/>
</dbReference>
<comment type="cofactor">
    <cofactor evidence="1">
        <name>FMN</name>
        <dbReference type="ChEBI" id="CHEBI:58210"/>
    </cofactor>
</comment>
<dbReference type="RefSeq" id="XP_025487815.1">
    <property type="nucleotide sequence ID" value="XM_025640241.1"/>
</dbReference>
<dbReference type="STRING" id="1448315.A0A319BY17"/>
<evidence type="ECO:0000259" key="3">
    <source>
        <dbReference type="PROSITE" id="PS51349"/>
    </source>
</evidence>
<evidence type="ECO:0000256" key="1">
    <source>
        <dbReference type="ARBA" id="ARBA00001917"/>
    </source>
</evidence>
<feature type="domain" description="FMN hydroxy acid dehydrogenase" evidence="3">
    <location>
        <begin position="1"/>
        <end position="85"/>
    </location>
</feature>
<dbReference type="AlphaFoldDB" id="A0A319BY17"/>
<dbReference type="VEuPathDB" id="FungiDB:BO82DRAFT_423408"/>
<dbReference type="InterPro" id="IPR037396">
    <property type="entry name" value="FMN_HAD"/>
</dbReference>
<proteinExistence type="predicted"/>
<organism evidence="4 5">
    <name type="scientific">Aspergillus uvarum CBS 121591</name>
    <dbReference type="NCBI Taxonomy" id="1448315"/>
    <lineage>
        <taxon>Eukaryota</taxon>
        <taxon>Fungi</taxon>
        <taxon>Dikarya</taxon>
        <taxon>Ascomycota</taxon>
        <taxon>Pezizomycotina</taxon>
        <taxon>Eurotiomycetes</taxon>
        <taxon>Eurotiomycetidae</taxon>
        <taxon>Eurotiales</taxon>
        <taxon>Aspergillaceae</taxon>
        <taxon>Aspergillus</taxon>
        <taxon>Aspergillus subgen. Circumdati</taxon>
    </lineage>
</organism>
<keyword evidence="2" id="KW-0560">Oxidoreductase</keyword>
<dbReference type="PANTHER" id="PTHR10578:SF149">
    <property type="entry name" value="2-HYDROXYACID OXIDASE 2"/>
    <property type="match status" value="1"/>
</dbReference>